<dbReference type="AlphaFoldDB" id="A0A345CPS5"/>
<gene>
    <name evidence="1" type="ORF">AV903_03895</name>
</gene>
<sequence length="81" mass="8244">MVKSLAVMGITDSDFPMSSMTGRASLLLTTSTGGGVHAGIKSPGLAGAVTFRSADVSAVALLVLLLCGWRNAHLPSLSRQS</sequence>
<proteinExistence type="predicted"/>
<accession>A0A345CPS5</accession>
<evidence type="ECO:0000313" key="2">
    <source>
        <dbReference type="Proteomes" id="UP000264980"/>
    </source>
</evidence>
<evidence type="ECO:0000313" key="1">
    <source>
        <dbReference type="EMBL" id="AXF75442.1"/>
    </source>
</evidence>
<reference evidence="1 2" key="1">
    <citation type="submission" date="2016-01" db="EMBL/GenBank/DDBJ databases">
        <authorList>
            <person name="Oliw E.H."/>
        </authorList>
    </citation>
    <scope>NUCLEOTIDE SEQUENCE [LARGE SCALE GENOMIC DNA]</scope>
    <source>
        <strain evidence="1 2">MDcuke</strain>
    </source>
</reference>
<name>A0A345CPS5_9GAMM</name>
<dbReference type="EMBL" id="CP013970">
    <property type="protein sequence ID" value="AXF75442.1"/>
    <property type="molecule type" value="Genomic_DNA"/>
</dbReference>
<dbReference type="Proteomes" id="UP000264980">
    <property type="component" value="Chromosome"/>
</dbReference>
<protein>
    <submittedName>
        <fullName evidence="1">Uncharacterized protein</fullName>
    </submittedName>
</protein>
<organism evidence="1 2">
    <name type="scientific">Erwinia tracheiphila</name>
    <dbReference type="NCBI Taxonomy" id="65700"/>
    <lineage>
        <taxon>Bacteria</taxon>
        <taxon>Pseudomonadati</taxon>
        <taxon>Pseudomonadota</taxon>
        <taxon>Gammaproteobacteria</taxon>
        <taxon>Enterobacterales</taxon>
        <taxon>Erwiniaceae</taxon>
        <taxon>Erwinia</taxon>
    </lineage>
</organism>